<organism evidence="2 3">
    <name type="scientific">Trypanosoma rangeli</name>
    <dbReference type="NCBI Taxonomy" id="5698"/>
    <lineage>
        <taxon>Eukaryota</taxon>
        <taxon>Discoba</taxon>
        <taxon>Euglenozoa</taxon>
        <taxon>Kinetoplastea</taxon>
        <taxon>Metakinetoplastina</taxon>
        <taxon>Trypanosomatida</taxon>
        <taxon>Trypanosomatidae</taxon>
        <taxon>Trypanosoma</taxon>
        <taxon>Herpetosoma</taxon>
    </lineage>
</organism>
<accession>A0A422NH09</accession>
<reference evidence="2 3" key="1">
    <citation type="journal article" date="2018" name="BMC Genomics">
        <title>Genomic comparison of Trypanosoma conorhini and Trypanosoma rangeli to Trypanosoma cruzi strains of high and low virulence.</title>
        <authorList>
            <person name="Bradwell K.R."/>
            <person name="Koparde V.N."/>
            <person name="Matveyev A.V."/>
            <person name="Serrano M.G."/>
            <person name="Alves J.M."/>
            <person name="Parikh H."/>
            <person name="Huang B."/>
            <person name="Lee V."/>
            <person name="Espinosa-Alvarez O."/>
            <person name="Ortiz P.A."/>
            <person name="Costa-Martins A.G."/>
            <person name="Teixeira M.M."/>
            <person name="Buck G.A."/>
        </authorList>
    </citation>
    <scope>NUCLEOTIDE SEQUENCE [LARGE SCALE GENOMIC DNA]</scope>
    <source>
        <strain evidence="2 3">AM80</strain>
    </source>
</reference>
<name>A0A422NH09_TRYRA</name>
<sequence length="249" mass="26778">MRSLLTGNRLQDIFNAAGAMERSEHGLVGDGHDTLSIVLHTRLLHSAIFRGFFFSGQLRAVESVGAQANLMFSLFGVTGSESQQRVERRVVDVFESLQRQEGRPLSACKNAAVLLAVQGDVLAAGDGALPLRFVVLDIRPLAPSLPFTWHFTWAEICALGQLDTAPGVGHGSVPLPVFKTTRVAVASLEPYDALSREAFPALNGYLREARLWRRSATGSTRFTAAAAAGAALVLAAVFVGRLYFGSRRG</sequence>
<dbReference type="Proteomes" id="UP000283634">
    <property type="component" value="Unassembled WGS sequence"/>
</dbReference>
<evidence type="ECO:0000313" key="3">
    <source>
        <dbReference type="Proteomes" id="UP000283634"/>
    </source>
</evidence>
<evidence type="ECO:0000313" key="2">
    <source>
        <dbReference type="EMBL" id="RNF04745.1"/>
    </source>
</evidence>
<dbReference type="OrthoDB" id="272324at2759"/>
<dbReference type="AlphaFoldDB" id="A0A422NH09"/>
<feature type="transmembrane region" description="Helical" evidence="1">
    <location>
        <begin position="222"/>
        <end position="244"/>
    </location>
</feature>
<evidence type="ECO:0000256" key="1">
    <source>
        <dbReference type="SAM" id="Phobius"/>
    </source>
</evidence>
<dbReference type="GeneID" id="40328820"/>
<protein>
    <submittedName>
        <fullName evidence="2">Uncharacterized protein</fullName>
    </submittedName>
</protein>
<keyword evidence="1" id="KW-1133">Transmembrane helix</keyword>
<keyword evidence="3" id="KW-1185">Reference proteome</keyword>
<dbReference type="VEuPathDB" id="TriTrypDB:TRSC58_02905"/>
<comment type="caution">
    <text evidence="2">The sequence shown here is derived from an EMBL/GenBank/DDBJ whole genome shotgun (WGS) entry which is preliminary data.</text>
</comment>
<keyword evidence="1" id="KW-0812">Transmembrane</keyword>
<gene>
    <name evidence="2" type="ORF">TraAM80_04887</name>
</gene>
<dbReference type="EMBL" id="MKGL01000154">
    <property type="protein sequence ID" value="RNF04745.1"/>
    <property type="molecule type" value="Genomic_DNA"/>
</dbReference>
<keyword evidence="1" id="KW-0472">Membrane</keyword>
<proteinExistence type="predicted"/>
<dbReference type="RefSeq" id="XP_029238275.1">
    <property type="nucleotide sequence ID" value="XM_029381794.1"/>
</dbReference>